<keyword evidence="1" id="KW-0732">Signal</keyword>
<name>A0AAW1RG25_9CHLO</name>
<dbReference type="SMART" id="SM00205">
    <property type="entry name" value="THN"/>
    <property type="match status" value="1"/>
</dbReference>
<evidence type="ECO:0000313" key="2">
    <source>
        <dbReference type="EMBL" id="KAK9832557.1"/>
    </source>
</evidence>
<dbReference type="Pfam" id="PF00314">
    <property type="entry name" value="Thaumatin"/>
    <property type="match status" value="1"/>
</dbReference>
<evidence type="ECO:0000313" key="3">
    <source>
        <dbReference type="Proteomes" id="UP001445335"/>
    </source>
</evidence>
<organism evidence="2 3">
    <name type="scientific">Elliptochloris bilobata</name>
    <dbReference type="NCBI Taxonomy" id="381761"/>
    <lineage>
        <taxon>Eukaryota</taxon>
        <taxon>Viridiplantae</taxon>
        <taxon>Chlorophyta</taxon>
        <taxon>core chlorophytes</taxon>
        <taxon>Trebouxiophyceae</taxon>
        <taxon>Trebouxiophyceae incertae sedis</taxon>
        <taxon>Elliptochloris clade</taxon>
        <taxon>Elliptochloris</taxon>
    </lineage>
</organism>
<reference evidence="2 3" key="1">
    <citation type="journal article" date="2024" name="Nat. Commun.">
        <title>Phylogenomics reveals the evolutionary origins of lichenization in chlorophyte algae.</title>
        <authorList>
            <person name="Puginier C."/>
            <person name="Libourel C."/>
            <person name="Otte J."/>
            <person name="Skaloud P."/>
            <person name="Haon M."/>
            <person name="Grisel S."/>
            <person name="Petersen M."/>
            <person name="Berrin J.G."/>
            <person name="Delaux P.M."/>
            <person name="Dal Grande F."/>
            <person name="Keller J."/>
        </authorList>
    </citation>
    <scope>NUCLEOTIDE SEQUENCE [LARGE SCALE GENOMIC DNA]</scope>
    <source>
        <strain evidence="2 3">SAG 245.80</strain>
    </source>
</reference>
<gene>
    <name evidence="2" type="ORF">WJX81_008665</name>
</gene>
<dbReference type="AlphaFoldDB" id="A0AAW1RG25"/>
<dbReference type="Proteomes" id="UP001445335">
    <property type="component" value="Unassembled WGS sequence"/>
</dbReference>
<evidence type="ECO:0000256" key="1">
    <source>
        <dbReference type="SAM" id="SignalP"/>
    </source>
</evidence>
<dbReference type="PROSITE" id="PS51367">
    <property type="entry name" value="THAUMATIN_2"/>
    <property type="match status" value="1"/>
</dbReference>
<dbReference type="InterPro" id="IPR037176">
    <property type="entry name" value="Osmotin/thaumatin-like_sf"/>
</dbReference>
<evidence type="ECO:0008006" key="4">
    <source>
        <dbReference type="Google" id="ProtNLM"/>
    </source>
</evidence>
<proteinExistence type="predicted"/>
<feature type="signal peptide" evidence="1">
    <location>
        <begin position="1"/>
        <end position="23"/>
    </location>
</feature>
<dbReference type="InterPro" id="IPR001938">
    <property type="entry name" value="Thaumatin"/>
</dbReference>
<dbReference type="EMBL" id="JALJOU010000041">
    <property type="protein sequence ID" value="KAK9832557.1"/>
    <property type="molecule type" value="Genomic_DNA"/>
</dbReference>
<protein>
    <recommendedName>
        <fullName evidence="4">Thaumatin-like protein</fullName>
    </recommendedName>
</protein>
<dbReference type="PANTHER" id="PTHR31048">
    <property type="entry name" value="OS03G0233200 PROTEIN"/>
    <property type="match status" value="1"/>
</dbReference>
<comment type="caution">
    <text evidence="2">The sequence shown here is derived from an EMBL/GenBank/DDBJ whole genome shotgun (WGS) entry which is preliminary data.</text>
</comment>
<keyword evidence="3" id="KW-1185">Reference proteome</keyword>
<dbReference type="Gene3D" id="2.60.110.10">
    <property type="entry name" value="Thaumatin"/>
    <property type="match status" value="1"/>
</dbReference>
<feature type="chain" id="PRO_5043587269" description="Thaumatin-like protein" evidence="1">
    <location>
        <begin position="24"/>
        <end position="195"/>
    </location>
</feature>
<sequence length="195" mass="20412">MAAHAKLLIAAASALLLLPGAQQSRATAPHGAPEPAAAPARSRTFTLVNKCTFTVWPVARGAVQGPCATGACAGNGLACTEDASAVPMDRTQAEFNLNSWADLDYYDLNLFTANLAQFLFNSFGGLDLYTIILDYANVPVLVQPSVAASGRFCQRGGCTADLRDHCPAGGAVLGPSGQQLVCRSACEVRRSLEQR</sequence>
<dbReference type="SUPFAM" id="SSF49870">
    <property type="entry name" value="Osmotin, thaumatin-like protein"/>
    <property type="match status" value="1"/>
</dbReference>
<accession>A0AAW1RG25</accession>